<sequence>MGATLVLLLFATNIAGVHSWKWKWFPCNGCPTLLLRIVNASYEEGHQRASGDEKYEVQLKEYDLESPNDLFDSCSGNMYENGTTPCVVRALDSEFWGTEFYLKFIMNAVYTGSGTARCTTFGKLEGNWGIGNRDLSGTASLHVFPEEPFCRIDYRLRDSEGKLLTGTKMCESCCRWEYKC</sequence>
<dbReference type="Proteomes" id="UP001177023">
    <property type="component" value="Unassembled WGS sequence"/>
</dbReference>
<evidence type="ECO:0000256" key="1">
    <source>
        <dbReference type="SAM" id="SignalP"/>
    </source>
</evidence>
<feature type="signal peptide" evidence="1">
    <location>
        <begin position="1"/>
        <end position="19"/>
    </location>
</feature>
<keyword evidence="3" id="KW-1185">Reference proteome</keyword>
<evidence type="ECO:0000313" key="3">
    <source>
        <dbReference type="Proteomes" id="UP001177023"/>
    </source>
</evidence>
<accession>A0AA36GD37</accession>
<protein>
    <submittedName>
        <fullName evidence="2">Uncharacterized protein</fullName>
    </submittedName>
</protein>
<name>A0AA36GD37_9BILA</name>
<evidence type="ECO:0000313" key="2">
    <source>
        <dbReference type="EMBL" id="CAJ0584072.1"/>
    </source>
</evidence>
<feature type="chain" id="PRO_5041261116" evidence="1">
    <location>
        <begin position="20"/>
        <end position="180"/>
    </location>
</feature>
<organism evidence="2 3">
    <name type="scientific">Mesorhabditis spiculigera</name>
    <dbReference type="NCBI Taxonomy" id="96644"/>
    <lineage>
        <taxon>Eukaryota</taxon>
        <taxon>Metazoa</taxon>
        <taxon>Ecdysozoa</taxon>
        <taxon>Nematoda</taxon>
        <taxon>Chromadorea</taxon>
        <taxon>Rhabditida</taxon>
        <taxon>Rhabditina</taxon>
        <taxon>Rhabditomorpha</taxon>
        <taxon>Rhabditoidea</taxon>
        <taxon>Rhabditidae</taxon>
        <taxon>Mesorhabditinae</taxon>
        <taxon>Mesorhabditis</taxon>
    </lineage>
</organism>
<dbReference type="AlphaFoldDB" id="A0AA36GD37"/>
<proteinExistence type="predicted"/>
<feature type="non-terminal residue" evidence="2">
    <location>
        <position position="1"/>
    </location>
</feature>
<comment type="caution">
    <text evidence="2">The sequence shown here is derived from an EMBL/GenBank/DDBJ whole genome shotgun (WGS) entry which is preliminary data.</text>
</comment>
<dbReference type="EMBL" id="CATQJA010002678">
    <property type="protein sequence ID" value="CAJ0584072.1"/>
    <property type="molecule type" value="Genomic_DNA"/>
</dbReference>
<keyword evidence="1" id="KW-0732">Signal</keyword>
<reference evidence="2" key="1">
    <citation type="submission" date="2023-06" db="EMBL/GenBank/DDBJ databases">
        <authorList>
            <person name="Delattre M."/>
        </authorList>
    </citation>
    <scope>NUCLEOTIDE SEQUENCE</scope>
    <source>
        <strain evidence="2">AF72</strain>
    </source>
</reference>
<gene>
    <name evidence="2" type="ORF">MSPICULIGERA_LOCUS22139</name>
</gene>